<feature type="region of interest" description="Disordered" evidence="2">
    <location>
        <begin position="14"/>
        <end position="33"/>
    </location>
</feature>
<sequence>MLDLPCVRRRAMRSLADEARRSGTADTDPPWRISDSERTFTRASLAAVWRGHVLDAFKEARAGGLAPNTPVERLDSGGGPSGGGGGGGDASSTSARVLDFAHGSRPLVLSFGS</sequence>
<protein>
    <recommendedName>
        <fullName evidence="1">Iodothyronine deiodinase</fullName>
    </recommendedName>
</protein>
<feature type="compositionally biased region" description="Gly residues" evidence="2">
    <location>
        <begin position="76"/>
        <end position="89"/>
    </location>
</feature>
<keyword evidence="1" id="KW-0893">Thyroid hormones biosynthesis</keyword>
<comment type="function">
    <text evidence="1">Responsible for the deiodination of T4 (3,5,3',5'-tetraiodothyronine).</text>
</comment>
<dbReference type="GO" id="GO:0004800">
    <property type="term" value="F:thyroxine 5'-deiodinase activity"/>
    <property type="evidence" value="ECO:0007669"/>
    <property type="project" value="InterPro"/>
</dbReference>
<proteinExistence type="inferred from homology"/>
<evidence type="ECO:0000313" key="3">
    <source>
        <dbReference type="Ensembl" id="ENSPMAP00000010886.1"/>
    </source>
</evidence>
<reference evidence="3" key="2">
    <citation type="submission" date="2025-09" db="UniProtKB">
        <authorList>
            <consortium name="Ensembl"/>
        </authorList>
    </citation>
    <scope>IDENTIFICATION</scope>
</reference>
<name>S4S095_PETMA</name>
<evidence type="ECO:0000256" key="2">
    <source>
        <dbReference type="SAM" id="MobiDB-lite"/>
    </source>
</evidence>
<keyword evidence="1" id="KW-0712">Selenocysteine</keyword>
<dbReference type="OMA" id="DPPWRIS"/>
<dbReference type="GO" id="GO:0042403">
    <property type="term" value="P:thyroid hormone metabolic process"/>
    <property type="evidence" value="ECO:0007669"/>
    <property type="project" value="TreeGrafter"/>
</dbReference>
<dbReference type="Gene3D" id="3.40.30.10">
    <property type="entry name" value="Glutaredoxin"/>
    <property type="match status" value="1"/>
</dbReference>
<dbReference type="GO" id="GO:0042446">
    <property type="term" value="P:hormone biosynthetic process"/>
    <property type="evidence" value="ECO:0007669"/>
    <property type="project" value="UniProtKB-KW"/>
</dbReference>
<accession>S4S095</accession>
<dbReference type="AlphaFoldDB" id="S4S095"/>
<dbReference type="HOGENOM" id="CLU_2139245_0_0_1"/>
<dbReference type="PANTHER" id="PTHR11781:SF4">
    <property type="entry name" value="THYROXINE 5-DEIODINASE"/>
    <property type="match status" value="1"/>
</dbReference>
<evidence type="ECO:0000256" key="1">
    <source>
        <dbReference type="RuleBase" id="RU000676"/>
    </source>
</evidence>
<reference evidence="3" key="1">
    <citation type="submission" date="2025-08" db="UniProtKB">
        <authorList>
            <consortium name="Ensembl"/>
        </authorList>
    </citation>
    <scope>IDENTIFICATION</scope>
</reference>
<comment type="similarity">
    <text evidence="1">Belongs to the iodothyronine deiodinase family.</text>
</comment>
<dbReference type="InterPro" id="IPR000643">
    <property type="entry name" value="Iodothyronine_deiodinase"/>
</dbReference>
<dbReference type="Pfam" id="PF00837">
    <property type="entry name" value="T4_deiodinase"/>
    <property type="match status" value="1"/>
</dbReference>
<keyword evidence="1" id="KW-0560">Oxidoreductase</keyword>
<dbReference type="Ensembl" id="ENSPMAT00000010932.1">
    <property type="protein sequence ID" value="ENSPMAP00000010886.1"/>
    <property type="gene ID" value="ENSPMAG00000009905.1"/>
</dbReference>
<dbReference type="PANTHER" id="PTHR11781">
    <property type="entry name" value="IODOTHYRONINE DEIODINASE"/>
    <property type="match status" value="1"/>
</dbReference>
<organism evidence="3">
    <name type="scientific">Petromyzon marinus</name>
    <name type="common">Sea lamprey</name>
    <dbReference type="NCBI Taxonomy" id="7757"/>
    <lineage>
        <taxon>Eukaryota</taxon>
        <taxon>Metazoa</taxon>
        <taxon>Chordata</taxon>
        <taxon>Craniata</taxon>
        <taxon>Vertebrata</taxon>
        <taxon>Cyclostomata</taxon>
        <taxon>Hyperoartia</taxon>
        <taxon>Petromyzontiformes</taxon>
        <taxon>Petromyzontidae</taxon>
        <taxon>Petromyzon</taxon>
    </lineage>
</organism>
<feature type="region of interest" description="Disordered" evidence="2">
    <location>
        <begin position="64"/>
        <end position="96"/>
    </location>
</feature>